<dbReference type="Proteomes" id="UP000248198">
    <property type="component" value="Unassembled WGS sequence"/>
</dbReference>
<dbReference type="GO" id="GO:0042597">
    <property type="term" value="C:periplasmic space"/>
    <property type="evidence" value="ECO:0007669"/>
    <property type="project" value="InterPro"/>
</dbReference>
<dbReference type="AlphaFoldDB" id="A0A318U7Y5"/>
<dbReference type="EMBL" id="QKLU01000009">
    <property type="protein sequence ID" value="PYF70134.1"/>
    <property type="molecule type" value="Genomic_DNA"/>
</dbReference>
<gene>
    <name evidence="5" type="ORF">B0O44_109231</name>
</gene>
<protein>
    <submittedName>
        <fullName evidence="5">Alginate lyase</fullName>
    </submittedName>
</protein>
<keyword evidence="1 3" id="KW-0732">Signal</keyword>
<evidence type="ECO:0000256" key="2">
    <source>
        <dbReference type="ARBA" id="ARBA00023239"/>
    </source>
</evidence>
<dbReference type="Gene3D" id="1.50.10.100">
    <property type="entry name" value="Chondroitin AC/alginate lyase"/>
    <property type="match status" value="1"/>
</dbReference>
<comment type="caution">
    <text evidence="5">The sequence shown here is derived from an EMBL/GenBank/DDBJ whole genome shotgun (WGS) entry which is preliminary data.</text>
</comment>
<evidence type="ECO:0000259" key="4">
    <source>
        <dbReference type="Pfam" id="PF05426"/>
    </source>
</evidence>
<evidence type="ECO:0000313" key="6">
    <source>
        <dbReference type="Proteomes" id="UP000248198"/>
    </source>
</evidence>
<dbReference type="GO" id="GO:0016829">
    <property type="term" value="F:lyase activity"/>
    <property type="evidence" value="ECO:0007669"/>
    <property type="project" value="UniProtKB-KW"/>
</dbReference>
<evidence type="ECO:0000313" key="5">
    <source>
        <dbReference type="EMBL" id="PYF70134.1"/>
    </source>
</evidence>
<dbReference type="InterPro" id="IPR008929">
    <property type="entry name" value="Chondroitin_lyas"/>
</dbReference>
<evidence type="ECO:0000256" key="1">
    <source>
        <dbReference type="ARBA" id="ARBA00022729"/>
    </source>
</evidence>
<dbReference type="Pfam" id="PF05426">
    <property type="entry name" value="Alginate_lyase"/>
    <property type="match status" value="1"/>
</dbReference>
<keyword evidence="2 5" id="KW-0456">Lyase</keyword>
<keyword evidence="6" id="KW-1185">Reference proteome</keyword>
<dbReference type="InterPro" id="IPR008397">
    <property type="entry name" value="Alginate_lyase_dom"/>
</dbReference>
<name>A0A318U7Y5_9SPHI</name>
<proteinExistence type="predicted"/>
<feature type="signal peptide" evidence="3">
    <location>
        <begin position="1"/>
        <end position="25"/>
    </location>
</feature>
<feature type="chain" id="PRO_5016298422" evidence="3">
    <location>
        <begin position="26"/>
        <end position="395"/>
    </location>
</feature>
<accession>A0A318U7Y5</accession>
<dbReference type="SUPFAM" id="SSF48230">
    <property type="entry name" value="Chondroitin AC/alginate lyase"/>
    <property type="match status" value="1"/>
</dbReference>
<evidence type="ECO:0000256" key="3">
    <source>
        <dbReference type="SAM" id="SignalP"/>
    </source>
</evidence>
<dbReference type="OrthoDB" id="7210452at2"/>
<sequence>MSLSKIRLCPLLLCFFFLNFTAVKKKENLQESVYQSAEAVLKEQVLKEAEAALSAAPVTVTSAFSPRSAGGKHDFYSEGDYWWPDPQYPEGPYIQRDGMTNPGNFVAHRLAMIRFSRLVGALTSAYKITGEKKYARAAIRHLKAWFIDPETKMNPNLLYAQAIKGLYTGRGIGIIDTIHLLDVVQGIQVLQKELLPADLEGLKNWFKTYLDWLMTHPNGKTEMNAKNNHGTCFVLQVAAFSKLTGNAELQKFCIERYKTVLLPAQMAADGSFPLELARTKPYGYSLFNLDVMTTLCQVLSSPDNNLWTYTTADGRSIRKGIEYLYPFVANKSLWGLKPDVMHWEEWPVAQPFLIFGTNAYGNKDWLKTWEKLEHQPQGEEVIRNLPIKYPLIWLN</sequence>
<reference evidence="5 6" key="1">
    <citation type="submission" date="2018-06" db="EMBL/GenBank/DDBJ databases">
        <title>Genomic Encyclopedia of Archaeal and Bacterial Type Strains, Phase II (KMG-II): from individual species to whole genera.</title>
        <authorList>
            <person name="Goeker M."/>
        </authorList>
    </citation>
    <scope>NUCLEOTIDE SEQUENCE [LARGE SCALE GENOMIC DNA]</scope>
    <source>
        <strain evidence="5 6">DSM 27372</strain>
    </source>
</reference>
<feature type="domain" description="Alginate lyase" evidence="4">
    <location>
        <begin position="60"/>
        <end position="334"/>
    </location>
</feature>
<organism evidence="5 6">
    <name type="scientific">Pedobacter nutrimenti</name>
    <dbReference type="NCBI Taxonomy" id="1241337"/>
    <lineage>
        <taxon>Bacteria</taxon>
        <taxon>Pseudomonadati</taxon>
        <taxon>Bacteroidota</taxon>
        <taxon>Sphingobacteriia</taxon>
        <taxon>Sphingobacteriales</taxon>
        <taxon>Sphingobacteriaceae</taxon>
        <taxon>Pedobacter</taxon>
    </lineage>
</organism>